<dbReference type="InterPro" id="IPR016032">
    <property type="entry name" value="Sig_transdc_resp-reg_C-effctor"/>
</dbReference>
<dbReference type="RefSeq" id="WP_317566627.1">
    <property type="nucleotide sequence ID" value="NZ_JAWLJX010000016.1"/>
</dbReference>
<evidence type="ECO:0000256" key="3">
    <source>
        <dbReference type="ARBA" id="ARBA00023163"/>
    </source>
</evidence>
<dbReference type="Proteomes" id="UP001185755">
    <property type="component" value="Unassembled WGS sequence"/>
</dbReference>
<keyword evidence="6" id="KW-1185">Reference proteome</keyword>
<feature type="domain" description="HTH luxR-type" evidence="4">
    <location>
        <begin position="362"/>
        <end position="427"/>
    </location>
</feature>
<dbReference type="InterPro" id="IPR000792">
    <property type="entry name" value="Tscrpt_reg_LuxR_C"/>
</dbReference>
<dbReference type="Pfam" id="PF00196">
    <property type="entry name" value="GerE"/>
    <property type="match status" value="1"/>
</dbReference>
<evidence type="ECO:0000256" key="2">
    <source>
        <dbReference type="ARBA" id="ARBA00023125"/>
    </source>
</evidence>
<dbReference type="PANTHER" id="PTHR44688">
    <property type="entry name" value="DNA-BINDING TRANSCRIPTIONAL ACTIVATOR DEVR_DOSR"/>
    <property type="match status" value="1"/>
</dbReference>
<name>A0ABU4BKA8_9NOCA</name>
<dbReference type="PROSITE" id="PS00622">
    <property type="entry name" value="HTH_LUXR_1"/>
    <property type="match status" value="1"/>
</dbReference>
<dbReference type="PROSITE" id="PS50043">
    <property type="entry name" value="HTH_LUXR_2"/>
    <property type="match status" value="1"/>
</dbReference>
<dbReference type="PANTHER" id="PTHR44688:SF16">
    <property type="entry name" value="DNA-BINDING TRANSCRIPTIONAL ACTIVATOR DEVR_DOSR"/>
    <property type="match status" value="1"/>
</dbReference>
<dbReference type="SMART" id="SM00421">
    <property type="entry name" value="HTH_LUXR"/>
    <property type="match status" value="1"/>
</dbReference>
<dbReference type="SUPFAM" id="SSF46894">
    <property type="entry name" value="C-terminal effector domain of the bipartite response regulators"/>
    <property type="match status" value="1"/>
</dbReference>
<dbReference type="PRINTS" id="PR00038">
    <property type="entry name" value="HTHLUXR"/>
</dbReference>
<organism evidence="5 6">
    <name type="scientific">Rhodococcoides yunnanense</name>
    <dbReference type="NCBI Taxonomy" id="278209"/>
    <lineage>
        <taxon>Bacteria</taxon>
        <taxon>Bacillati</taxon>
        <taxon>Actinomycetota</taxon>
        <taxon>Actinomycetes</taxon>
        <taxon>Mycobacteriales</taxon>
        <taxon>Nocardiaceae</taxon>
        <taxon>Rhodococcoides</taxon>
    </lineage>
</organism>
<keyword evidence="2" id="KW-0238">DNA-binding</keyword>
<reference evidence="5 6" key="1">
    <citation type="submission" date="2023-10" db="EMBL/GenBank/DDBJ databases">
        <title>Development of a sustainable strategy for remediation of hydrocarbon-contaminated territories based on the waste exchange concept.</title>
        <authorList>
            <person name="Krivoruchko A."/>
        </authorList>
    </citation>
    <scope>NUCLEOTIDE SEQUENCE [LARGE SCALE GENOMIC DNA]</scope>
    <source>
        <strain evidence="5 6">IEGM 1323</strain>
    </source>
</reference>
<protein>
    <submittedName>
        <fullName evidence="5">LuxR C-terminal-related transcriptional regulator</fullName>
    </submittedName>
</protein>
<keyword evidence="1" id="KW-0805">Transcription regulation</keyword>
<accession>A0ABU4BKA8</accession>
<evidence type="ECO:0000313" key="5">
    <source>
        <dbReference type="EMBL" id="MDV6264603.1"/>
    </source>
</evidence>
<keyword evidence="3" id="KW-0804">Transcription</keyword>
<evidence type="ECO:0000313" key="6">
    <source>
        <dbReference type="Proteomes" id="UP001185755"/>
    </source>
</evidence>
<evidence type="ECO:0000259" key="4">
    <source>
        <dbReference type="PROSITE" id="PS50043"/>
    </source>
</evidence>
<dbReference type="EMBL" id="JAWLJX010000016">
    <property type="protein sequence ID" value="MDV6264603.1"/>
    <property type="molecule type" value="Genomic_DNA"/>
</dbReference>
<dbReference type="Gene3D" id="1.10.10.10">
    <property type="entry name" value="Winged helix-like DNA-binding domain superfamily/Winged helix DNA-binding domain"/>
    <property type="match status" value="1"/>
</dbReference>
<evidence type="ECO:0000256" key="1">
    <source>
        <dbReference type="ARBA" id="ARBA00023015"/>
    </source>
</evidence>
<proteinExistence type="predicted"/>
<gene>
    <name evidence="5" type="ORF">R3P96_24970</name>
</gene>
<comment type="caution">
    <text evidence="5">The sequence shown here is derived from an EMBL/GenBank/DDBJ whole genome shotgun (WGS) entry which is preliminary data.</text>
</comment>
<dbReference type="CDD" id="cd06170">
    <property type="entry name" value="LuxR_C_like"/>
    <property type="match status" value="1"/>
</dbReference>
<dbReference type="InterPro" id="IPR036388">
    <property type="entry name" value="WH-like_DNA-bd_sf"/>
</dbReference>
<sequence length="428" mass="45840">MSSTDPLDATELQVAELQVPAVLSATLAAPRSDVLDVLSRVLEPFVPHTTAVMLTGACARAPLKVSGEPLPALTASSILDLTHRAQNAHDMWHGHIDIGGENRSISVIRAGEPTAGGAAMVLVRRSSAEPDPAMMVRLGEAWNVVTVALADRAAAAPPGFAASSAFAVRERSAALARSREQHIADLTALLAVARSGRIDDAAARAEVTRLASTSMIELRRTAGVETRLTHETSTEAWDAMTAHLRLLFAHSAVELDSTISGSAAEIPLDLVQLARSTTRAIVIAMLAESDVTKVRVQWNITDDALAVVLRDDGEREWTRADVAEVDDQLAPYDSDARVDSAPGWGTTISFGIPLTLPTTTRPDDRVADMTERELEVLTAIGAGLRNREIADRISLSEHTIKFHVRRLLQKFSVRSRGELAAIAHDLGI</sequence>